<gene>
    <name evidence="1" type="ORF">A2966_03585</name>
</gene>
<proteinExistence type="predicted"/>
<reference evidence="1 2" key="1">
    <citation type="journal article" date="2016" name="Nat. Commun.">
        <title>Thousands of microbial genomes shed light on interconnected biogeochemical processes in an aquifer system.</title>
        <authorList>
            <person name="Anantharaman K."/>
            <person name="Brown C.T."/>
            <person name="Hug L.A."/>
            <person name="Sharon I."/>
            <person name="Castelle C.J."/>
            <person name="Probst A.J."/>
            <person name="Thomas B.C."/>
            <person name="Singh A."/>
            <person name="Wilkins M.J."/>
            <person name="Karaoz U."/>
            <person name="Brodie E.L."/>
            <person name="Williams K.H."/>
            <person name="Hubbard S.S."/>
            <person name="Banfield J.F."/>
        </authorList>
    </citation>
    <scope>NUCLEOTIDE SEQUENCE [LARGE SCALE GENOMIC DNA]</scope>
</reference>
<organism evidence="1 2">
    <name type="scientific">Candidatus Roizmanbacteria bacterium RIFCSPLOWO2_01_FULL_41_22</name>
    <dbReference type="NCBI Taxonomy" id="1802067"/>
    <lineage>
        <taxon>Bacteria</taxon>
        <taxon>Candidatus Roizmaniibacteriota</taxon>
    </lineage>
</organism>
<comment type="caution">
    <text evidence="1">The sequence shown here is derived from an EMBL/GenBank/DDBJ whole genome shotgun (WGS) entry which is preliminary data.</text>
</comment>
<sequence length="388" mass="43879">MRNYAIKEGYVACQKNKYYEDKAGTTIWQPDVYTAAVELARKIGADTIIDIGSGNGVKLIPYKKEFRFIFVDFGPNLKIIEDNIGKNGNKYIHQDLEKGFPEFSKEILSKSVAVCSDVIEHLIKPEILTKKLVDLSKVAPFVVISTPDRQRTRGLGHYGPPQNQTHVREWSMEELDTFFRAYSMKDHLTGITRSNNYEQGRQTTVIVAGTYLSDILKSSYQKVNVRVEYSSKMVFAQKYYNDQLVNIGEKLAQPDIFLNKNEWLAAPNSFIKIGSLINDARAKGYGFIEAQVIYVDPAASYSWPETGIIRQGRSLIGLLGEVRKFTIGKTRNKSKIYPIQLMIFSRKKVGNHKLGNSFPLGKSRLIDTGHLADDYLLESLVGWSILGL</sequence>
<protein>
    <recommendedName>
        <fullName evidence="3">Methyltransferase domain-containing protein</fullName>
    </recommendedName>
</protein>
<dbReference type="Proteomes" id="UP000176480">
    <property type="component" value="Unassembled WGS sequence"/>
</dbReference>
<accession>A0A1F7JAJ3</accession>
<dbReference type="AlphaFoldDB" id="A0A1F7JAJ3"/>
<evidence type="ECO:0000313" key="2">
    <source>
        <dbReference type="Proteomes" id="UP000176480"/>
    </source>
</evidence>
<dbReference type="STRING" id="1802067.A2966_03585"/>
<dbReference type="Gene3D" id="3.40.50.150">
    <property type="entry name" value="Vaccinia Virus protein VP39"/>
    <property type="match status" value="1"/>
</dbReference>
<name>A0A1F7JAJ3_9BACT</name>
<evidence type="ECO:0008006" key="3">
    <source>
        <dbReference type="Google" id="ProtNLM"/>
    </source>
</evidence>
<dbReference type="EMBL" id="MGAR01000005">
    <property type="protein sequence ID" value="OGK52596.1"/>
    <property type="molecule type" value="Genomic_DNA"/>
</dbReference>
<dbReference type="SUPFAM" id="SSF53335">
    <property type="entry name" value="S-adenosyl-L-methionine-dependent methyltransferases"/>
    <property type="match status" value="1"/>
</dbReference>
<dbReference type="InterPro" id="IPR029063">
    <property type="entry name" value="SAM-dependent_MTases_sf"/>
</dbReference>
<evidence type="ECO:0000313" key="1">
    <source>
        <dbReference type="EMBL" id="OGK52596.1"/>
    </source>
</evidence>